<dbReference type="GO" id="GO:0016020">
    <property type="term" value="C:membrane"/>
    <property type="evidence" value="ECO:0007669"/>
    <property type="project" value="UniProtKB-SubCell"/>
</dbReference>
<keyword evidence="4 6" id="KW-0472">Membrane</keyword>
<evidence type="ECO:0000313" key="7">
    <source>
        <dbReference type="EMBL" id="OSX62317.1"/>
    </source>
</evidence>
<evidence type="ECO:0008006" key="9">
    <source>
        <dbReference type="Google" id="ProtNLM"/>
    </source>
</evidence>
<evidence type="ECO:0000256" key="4">
    <source>
        <dbReference type="ARBA" id="ARBA00023136"/>
    </source>
</evidence>
<dbReference type="OrthoDB" id="5348404at2759"/>
<dbReference type="SMART" id="SM01417">
    <property type="entry name" value="Solute_trans_a"/>
    <property type="match status" value="1"/>
</dbReference>
<reference evidence="7 8" key="1">
    <citation type="submission" date="2017-04" db="EMBL/GenBank/DDBJ databases">
        <title>Genome Sequence of the Model Brown-Rot Fungus Postia placenta SB12.</title>
        <authorList>
            <consortium name="DOE Joint Genome Institute"/>
            <person name="Gaskell J."/>
            <person name="Kersten P."/>
            <person name="Larrondo L.F."/>
            <person name="Canessa P."/>
            <person name="Martinez D."/>
            <person name="Hibbett D."/>
            <person name="Schmoll M."/>
            <person name="Kubicek C.P."/>
            <person name="Martinez A.T."/>
            <person name="Yadav J."/>
            <person name="Master E."/>
            <person name="Magnuson J.K."/>
            <person name="James T."/>
            <person name="Yaver D."/>
            <person name="Berka R."/>
            <person name="Labutti K."/>
            <person name="Lipzen A."/>
            <person name="Aerts A."/>
            <person name="Barry K."/>
            <person name="Henrissat B."/>
            <person name="Blanchette R."/>
            <person name="Grigoriev I."/>
            <person name="Cullen D."/>
        </authorList>
    </citation>
    <scope>NUCLEOTIDE SEQUENCE [LARGE SCALE GENOMIC DNA]</scope>
    <source>
        <strain evidence="7 8">MAD-698-R-SB12</strain>
    </source>
</reference>
<evidence type="ECO:0000256" key="6">
    <source>
        <dbReference type="SAM" id="Phobius"/>
    </source>
</evidence>
<proteinExistence type="predicted"/>
<dbReference type="EMBL" id="KZ110597">
    <property type="protein sequence ID" value="OSX62317.1"/>
    <property type="molecule type" value="Genomic_DNA"/>
</dbReference>
<feature type="transmembrane region" description="Helical" evidence="6">
    <location>
        <begin position="7"/>
        <end position="29"/>
    </location>
</feature>
<dbReference type="Pfam" id="PF03619">
    <property type="entry name" value="Solute_trans_a"/>
    <property type="match status" value="1"/>
</dbReference>
<evidence type="ECO:0000256" key="3">
    <source>
        <dbReference type="ARBA" id="ARBA00022989"/>
    </source>
</evidence>
<sequence>MVVRIMLMVPLYAISSFISLFSLQAAFFIDVVRDIYEAFVIYCFFDLLIAYLGGERSLLILLHGRSPKYPAFPASIFWREVDVSDPHTFLFLKRGVIQYVQVKPILALVTIVLKLLGKFNEGDLRANSGYLYVSVVYNVSICLSLYCLAIFWLCVSADLKPFRPMPKFLCVKGILFFSFWQSIGISILVAAGAITKLGPYTDSEHIALGLTDTLICLEMPLFAVAHLYAFSTRDFVDPHIAFVARMPMLYAFRDAFGLKDVVEDLKATLRGEGMDYREFEPSEGFIHQGAGRDRRIRAGLRYSQGGRRKYWLPQPAKPSGNIEGRLNRAVDRIAGQDQTEEVYAPLLSGQAEGVVHTAADLRTPQTEGRTIFDTVSLEEEGFGLPFGDIDEMDEELFKHSKKYLFGDYHYPSVDVSTEAAKRAMWDEEERILSDERGAFFSPIPHSAARKGKTRASNEITRREVVIDKEHDRLPEAKAGDVKLRWTSREHTPVPSPRTRALSANIQPVSRRTSSSTNSPRNRHPPPSPQKETERPVLPPDAVDLIVEDPHAAEESMTHERRKGEPAVRGGSALHKVYRRGYVIDNDNKREEGEVEVTGGASLAGRQEESAIFDVGDGADEVDDVLDAETQAVEERTIVQAETPPVHARTVLYSPDLLDDENPWA</sequence>
<keyword evidence="3 6" id="KW-1133">Transmembrane helix</keyword>
<gene>
    <name evidence="7" type="ORF">POSPLADRAFT_1046676</name>
</gene>
<organism evidence="7 8">
    <name type="scientific">Postia placenta MAD-698-R-SB12</name>
    <dbReference type="NCBI Taxonomy" id="670580"/>
    <lineage>
        <taxon>Eukaryota</taxon>
        <taxon>Fungi</taxon>
        <taxon>Dikarya</taxon>
        <taxon>Basidiomycota</taxon>
        <taxon>Agaricomycotina</taxon>
        <taxon>Agaricomycetes</taxon>
        <taxon>Polyporales</taxon>
        <taxon>Adustoporiaceae</taxon>
        <taxon>Rhodonia</taxon>
    </lineage>
</organism>
<dbReference type="GeneID" id="36324044"/>
<evidence type="ECO:0000313" key="8">
    <source>
        <dbReference type="Proteomes" id="UP000194127"/>
    </source>
</evidence>
<feature type="transmembrane region" description="Helical" evidence="6">
    <location>
        <begin position="206"/>
        <end position="230"/>
    </location>
</feature>
<keyword evidence="8" id="KW-1185">Reference proteome</keyword>
<dbReference type="Proteomes" id="UP000194127">
    <property type="component" value="Unassembled WGS sequence"/>
</dbReference>
<feature type="transmembrane region" description="Helical" evidence="6">
    <location>
        <begin position="174"/>
        <end position="194"/>
    </location>
</feature>
<evidence type="ECO:0000256" key="2">
    <source>
        <dbReference type="ARBA" id="ARBA00022692"/>
    </source>
</evidence>
<dbReference type="InterPro" id="IPR005178">
    <property type="entry name" value="Ostalpha/TMEM184C"/>
</dbReference>
<feature type="transmembrane region" description="Helical" evidence="6">
    <location>
        <begin position="96"/>
        <end position="117"/>
    </location>
</feature>
<keyword evidence="2 6" id="KW-0812">Transmembrane</keyword>
<dbReference type="RefSeq" id="XP_024339111.1">
    <property type="nucleotide sequence ID" value="XM_024479094.1"/>
</dbReference>
<feature type="compositionally biased region" description="Basic and acidic residues" evidence="5">
    <location>
        <begin position="470"/>
        <end position="491"/>
    </location>
</feature>
<comment type="subcellular location">
    <subcellularLocation>
        <location evidence="1">Membrane</location>
        <topology evidence="1">Multi-pass membrane protein</topology>
    </subcellularLocation>
</comment>
<feature type="transmembrane region" description="Helical" evidence="6">
    <location>
        <begin position="129"/>
        <end position="153"/>
    </location>
</feature>
<name>A0A1X6N128_9APHY</name>
<feature type="compositionally biased region" description="Low complexity" evidence="5">
    <location>
        <begin position="507"/>
        <end position="519"/>
    </location>
</feature>
<dbReference type="STRING" id="670580.A0A1X6N128"/>
<dbReference type="AlphaFoldDB" id="A0A1X6N128"/>
<feature type="region of interest" description="Disordered" evidence="5">
    <location>
        <begin position="470"/>
        <end position="536"/>
    </location>
</feature>
<protein>
    <recommendedName>
        <fullName evidence="9">DUF300-domain-containing protein</fullName>
    </recommendedName>
</protein>
<evidence type="ECO:0000256" key="1">
    <source>
        <dbReference type="ARBA" id="ARBA00004141"/>
    </source>
</evidence>
<accession>A0A1X6N128</accession>
<dbReference type="PANTHER" id="PTHR23423">
    <property type="entry name" value="ORGANIC SOLUTE TRANSPORTER-RELATED"/>
    <property type="match status" value="1"/>
</dbReference>
<evidence type="ECO:0000256" key="5">
    <source>
        <dbReference type="SAM" id="MobiDB-lite"/>
    </source>
</evidence>